<evidence type="ECO:0000256" key="1">
    <source>
        <dbReference type="SAM" id="MobiDB-lite"/>
    </source>
</evidence>
<feature type="region of interest" description="Disordered" evidence="1">
    <location>
        <begin position="1"/>
        <end position="29"/>
    </location>
</feature>
<dbReference type="EMBL" id="CAACVS010000244">
    <property type="protein sequence ID" value="VEU39894.1"/>
    <property type="molecule type" value="Genomic_DNA"/>
</dbReference>
<evidence type="ECO:0000256" key="2">
    <source>
        <dbReference type="SAM" id="Phobius"/>
    </source>
</evidence>
<feature type="compositionally biased region" description="Basic and acidic residues" evidence="1">
    <location>
        <begin position="16"/>
        <end position="27"/>
    </location>
</feature>
<reference evidence="3 4" key="1">
    <citation type="submission" date="2019-01" db="EMBL/GenBank/DDBJ databases">
        <authorList>
            <person name="Ferrante I. M."/>
        </authorList>
    </citation>
    <scope>NUCLEOTIDE SEQUENCE [LARGE SCALE GENOMIC DNA]</scope>
    <source>
        <strain evidence="3 4">B856</strain>
    </source>
</reference>
<dbReference type="Proteomes" id="UP000291116">
    <property type="component" value="Unassembled WGS sequence"/>
</dbReference>
<evidence type="ECO:0000313" key="3">
    <source>
        <dbReference type="EMBL" id="VEU39894.1"/>
    </source>
</evidence>
<sequence length="336" mass="37681">MEQSSAETQKQQSQSKCDREGEAKVNSDGDVNSPPPLYFGYSALTVWRVAFYIIMAYTWGKSVLGPFGGWTDATTYDHAEWVYDFAPKTFEATERLRWFSVAVALLSIFSDTATNIFALLAGQLIFTNLVCFINHYYLFFLLATLMAFYCNCGKDNVHNKAGWIHAIRGQIVVVYAFASLWKFDSDWLNGGIVEAIFLSFEEQGDHRGIPWSDINASYPGIFSFIALSGIFLDSMLFLVLMFLPPGHKLQALGLVFHGFTAYTMAERIGYSFPLTMIFSGFAFQRSDVVDKDQESLVQYQEPWIIVHESKAKMRLPSVSKPAGQGVSSYGSSLLSV</sequence>
<keyword evidence="2" id="KW-1133">Transmembrane helix</keyword>
<gene>
    <name evidence="3" type="ORF">PSNMU_V1.4_AUG-EV-PASAV3_0067600</name>
</gene>
<feature type="transmembrane region" description="Helical" evidence="2">
    <location>
        <begin position="98"/>
        <end position="126"/>
    </location>
</feature>
<evidence type="ECO:0000313" key="4">
    <source>
        <dbReference type="Proteomes" id="UP000291116"/>
    </source>
</evidence>
<name>A0A448ZD30_9STRA</name>
<feature type="transmembrane region" description="Helical" evidence="2">
    <location>
        <begin position="162"/>
        <end position="181"/>
    </location>
</feature>
<accession>A0A448ZD30</accession>
<dbReference type="AlphaFoldDB" id="A0A448ZD30"/>
<keyword evidence="2" id="KW-0812">Transmembrane</keyword>
<proteinExistence type="predicted"/>
<keyword evidence="2" id="KW-0472">Membrane</keyword>
<evidence type="ECO:0008006" key="5">
    <source>
        <dbReference type="Google" id="ProtNLM"/>
    </source>
</evidence>
<feature type="transmembrane region" description="Helical" evidence="2">
    <location>
        <begin position="132"/>
        <end position="150"/>
    </location>
</feature>
<protein>
    <recommendedName>
        <fullName evidence="5">HTTM domain-containing protein</fullName>
    </recommendedName>
</protein>
<feature type="transmembrane region" description="Helical" evidence="2">
    <location>
        <begin position="221"/>
        <end position="243"/>
    </location>
</feature>
<feature type="compositionally biased region" description="Polar residues" evidence="1">
    <location>
        <begin position="1"/>
        <end position="15"/>
    </location>
</feature>
<organism evidence="3 4">
    <name type="scientific">Pseudo-nitzschia multistriata</name>
    <dbReference type="NCBI Taxonomy" id="183589"/>
    <lineage>
        <taxon>Eukaryota</taxon>
        <taxon>Sar</taxon>
        <taxon>Stramenopiles</taxon>
        <taxon>Ochrophyta</taxon>
        <taxon>Bacillariophyta</taxon>
        <taxon>Bacillariophyceae</taxon>
        <taxon>Bacillariophycidae</taxon>
        <taxon>Bacillariales</taxon>
        <taxon>Bacillariaceae</taxon>
        <taxon>Pseudo-nitzschia</taxon>
    </lineage>
</organism>
<dbReference type="OrthoDB" id="206689at2759"/>
<keyword evidence="4" id="KW-1185">Reference proteome</keyword>